<dbReference type="PANTHER" id="PTHR13452">
    <property type="entry name" value="THUMP DOMAIN CONTAINING PROTEIN 1-RELATED"/>
    <property type="match status" value="1"/>
</dbReference>
<feature type="compositionally biased region" description="Basic and acidic residues" evidence="1">
    <location>
        <begin position="655"/>
        <end position="666"/>
    </location>
</feature>
<evidence type="ECO:0000313" key="3">
    <source>
        <dbReference type="Proteomes" id="UP000324222"/>
    </source>
</evidence>
<feature type="region of interest" description="Disordered" evidence="1">
    <location>
        <begin position="394"/>
        <end position="413"/>
    </location>
</feature>
<dbReference type="CDD" id="cd11717">
    <property type="entry name" value="THUMP_THUMPD1_like"/>
    <property type="match status" value="1"/>
</dbReference>
<dbReference type="InterPro" id="IPR040183">
    <property type="entry name" value="THUMPD1-like"/>
</dbReference>
<sequence>MIVRCFLHSSPSLQDEALNGVGEESHNQHLHEEESSLHLAVFVVQQPRLRNVVLRVLTFSRKHLPDGVWFGYIYHFHAKHFFLEHTAKFPVSRSDKCVILLYASSCEQIQDSSYQRITGRSRYFLISLYQGRLWDELLRGKATRSPCQSFATHRLGTPALEVGLKSISIFISIVTNEKNEIGEGKSSEATQEITKEQSDNSKQETEKNEMSSPSQQKQKEIEVASDSDEEFSSLDAAIKADVQELQKESEKKHRHLRRFGQVATGAKNYVFIRSTLEDPLPLSLAIMDDILKLQRQKTKKLIRMIPVQATCKSFQDDIVKAVKNLCESYFREKGESFYIAIKVRNNSSIERESLKASLITVRHHIVRHIRTQCTNLHPRGHSRRDIVEVSQTGGVRGDHVSGVPTASPAHRKDTRTIDSMDPVVLKYTNMINDMRNESSRVERVHETHFGSIRFDEENIPHLHGLFDQDCKPEPSIDPAQHNTSTSHGSGQGELLADGVDSFTGGSEEVKMNDGDPRDRNYLDDCMFGDYISSTSRISKSSPVEHKQGASRTNSKISDATSNDLSYIDEVFFKNSLENLEINRQPAPDYSNIKVDIEKAVLSEEKHVTSEKSEIILKHSPENVQQKHHNDKDTMRQRSNTAENSEAPRSAYEYAVRMRREEHKRQQGLDQEPGDGSNKSYRKILSLLNDKTKEKYTRYEVLKSLKSSILYNDSVIDIPVGEGIVDGYRRMVLKPDVKELKSTTSESKLAITRFKVISKKDSAALVELSPMTGVKHQLRVHLGFGLSCPILGDHKYSHVKKMAPQKSSRREFQSLPEEGMNDCEY</sequence>
<dbReference type="InterPro" id="IPR020103">
    <property type="entry name" value="PsdUridine_synth_cat_dom_sf"/>
</dbReference>
<feature type="region of interest" description="Disordered" evidence="1">
    <location>
        <begin position="464"/>
        <end position="518"/>
    </location>
</feature>
<comment type="caution">
    <text evidence="2">The sequence shown here is derived from an EMBL/GenBank/DDBJ whole genome shotgun (WGS) entry which is preliminary data.</text>
</comment>
<reference evidence="2 3" key="1">
    <citation type="submission" date="2019-05" db="EMBL/GenBank/DDBJ databases">
        <title>Another draft genome of Portunus trituberculatus and its Hox gene families provides insights of decapod evolution.</title>
        <authorList>
            <person name="Jeong J.-H."/>
            <person name="Song I."/>
            <person name="Kim S."/>
            <person name="Choi T."/>
            <person name="Kim D."/>
            <person name="Ryu S."/>
            <person name="Kim W."/>
        </authorList>
    </citation>
    <scope>NUCLEOTIDE SEQUENCE [LARGE SCALE GENOMIC DNA]</scope>
    <source>
        <tissue evidence="2">Muscle</tissue>
    </source>
</reference>
<dbReference type="OrthoDB" id="428658at2759"/>
<feature type="region of interest" description="Disordered" evidence="1">
    <location>
        <begin position="181"/>
        <end position="225"/>
    </location>
</feature>
<feature type="compositionally biased region" description="Basic and acidic residues" evidence="1">
    <location>
        <begin position="607"/>
        <end position="620"/>
    </location>
</feature>
<proteinExistence type="predicted"/>
<dbReference type="EMBL" id="VSRR010000416">
    <property type="protein sequence ID" value="MPC15305.1"/>
    <property type="molecule type" value="Genomic_DNA"/>
</dbReference>
<dbReference type="GO" id="GO:0003723">
    <property type="term" value="F:RNA binding"/>
    <property type="evidence" value="ECO:0007669"/>
    <property type="project" value="InterPro"/>
</dbReference>
<dbReference type="PANTHER" id="PTHR13452:SF10">
    <property type="entry name" value="THUMP DOMAIN-CONTAINING PROTEIN 1"/>
    <property type="match status" value="1"/>
</dbReference>
<feature type="compositionally biased region" description="Basic and acidic residues" evidence="1">
    <location>
        <begin position="193"/>
        <end position="209"/>
    </location>
</feature>
<dbReference type="GO" id="GO:0006400">
    <property type="term" value="P:tRNA modification"/>
    <property type="evidence" value="ECO:0007669"/>
    <property type="project" value="InterPro"/>
</dbReference>
<organism evidence="2 3">
    <name type="scientific">Portunus trituberculatus</name>
    <name type="common">Swimming crab</name>
    <name type="synonym">Neptunus trituberculatus</name>
    <dbReference type="NCBI Taxonomy" id="210409"/>
    <lineage>
        <taxon>Eukaryota</taxon>
        <taxon>Metazoa</taxon>
        <taxon>Ecdysozoa</taxon>
        <taxon>Arthropoda</taxon>
        <taxon>Crustacea</taxon>
        <taxon>Multicrustacea</taxon>
        <taxon>Malacostraca</taxon>
        <taxon>Eumalacostraca</taxon>
        <taxon>Eucarida</taxon>
        <taxon>Decapoda</taxon>
        <taxon>Pleocyemata</taxon>
        <taxon>Brachyura</taxon>
        <taxon>Eubrachyura</taxon>
        <taxon>Portunoidea</taxon>
        <taxon>Portunidae</taxon>
        <taxon>Portuninae</taxon>
        <taxon>Portunus</taxon>
    </lineage>
</organism>
<dbReference type="GO" id="GO:0001522">
    <property type="term" value="P:pseudouridine synthesis"/>
    <property type="evidence" value="ECO:0007669"/>
    <property type="project" value="InterPro"/>
</dbReference>
<feature type="region of interest" description="Disordered" evidence="1">
    <location>
        <begin position="607"/>
        <end position="680"/>
    </location>
</feature>
<gene>
    <name evidence="2" type="primary">Rpusd4</name>
    <name evidence="2" type="ORF">E2C01_008094</name>
</gene>
<feature type="compositionally biased region" description="Basic and acidic residues" evidence="1">
    <location>
        <begin position="464"/>
        <end position="474"/>
    </location>
</feature>
<feature type="compositionally biased region" description="Basic and acidic residues" evidence="1">
    <location>
        <begin position="507"/>
        <end position="518"/>
    </location>
</feature>
<dbReference type="AlphaFoldDB" id="A0A5B7D1V8"/>
<name>A0A5B7D1V8_PORTR</name>
<evidence type="ECO:0000256" key="1">
    <source>
        <dbReference type="SAM" id="MobiDB-lite"/>
    </source>
</evidence>
<evidence type="ECO:0000313" key="2">
    <source>
        <dbReference type="EMBL" id="MPC15305.1"/>
    </source>
</evidence>
<dbReference type="Proteomes" id="UP000324222">
    <property type="component" value="Unassembled WGS sequence"/>
</dbReference>
<dbReference type="SUPFAM" id="SSF55120">
    <property type="entry name" value="Pseudouridine synthase"/>
    <property type="match status" value="1"/>
</dbReference>
<accession>A0A5B7D1V8</accession>
<feature type="region of interest" description="Disordered" evidence="1">
    <location>
        <begin position="801"/>
        <end position="824"/>
    </location>
</feature>
<protein>
    <submittedName>
        <fullName evidence="2">RNA pseudouridylate synthase domain-containing protein 4</fullName>
    </submittedName>
</protein>
<dbReference type="Gene3D" id="3.30.2350.10">
    <property type="entry name" value="Pseudouridine synthase"/>
    <property type="match status" value="1"/>
</dbReference>
<dbReference type="GO" id="GO:0009982">
    <property type="term" value="F:pseudouridine synthase activity"/>
    <property type="evidence" value="ECO:0007669"/>
    <property type="project" value="InterPro"/>
</dbReference>
<feature type="region of interest" description="Disordered" evidence="1">
    <location>
        <begin position="536"/>
        <end position="557"/>
    </location>
</feature>
<keyword evidence="3" id="KW-1185">Reference proteome</keyword>